<feature type="transmembrane region" description="Helical" evidence="2">
    <location>
        <begin position="78"/>
        <end position="106"/>
    </location>
</feature>
<dbReference type="GO" id="GO:0005829">
    <property type="term" value="C:cytosol"/>
    <property type="evidence" value="ECO:0007669"/>
    <property type="project" value="TreeGrafter"/>
</dbReference>
<dbReference type="SUPFAM" id="SSF52218">
    <property type="entry name" value="Flavoproteins"/>
    <property type="match status" value="1"/>
</dbReference>
<evidence type="ECO:0000313" key="4">
    <source>
        <dbReference type="EMBL" id="RZU51640.1"/>
    </source>
</evidence>
<evidence type="ECO:0000259" key="3">
    <source>
        <dbReference type="Pfam" id="PF03358"/>
    </source>
</evidence>
<keyword evidence="2" id="KW-0472">Membrane</keyword>
<dbReference type="Proteomes" id="UP000292564">
    <property type="component" value="Unassembled WGS sequence"/>
</dbReference>
<feature type="domain" description="NADPH-dependent FMN reductase-like" evidence="3">
    <location>
        <begin position="256"/>
        <end position="396"/>
    </location>
</feature>
<feature type="region of interest" description="Disordered" evidence="1">
    <location>
        <begin position="185"/>
        <end position="251"/>
    </location>
</feature>
<keyword evidence="2" id="KW-0812">Transmembrane</keyword>
<feature type="compositionally biased region" description="Low complexity" evidence="1">
    <location>
        <begin position="226"/>
        <end position="237"/>
    </location>
</feature>
<reference evidence="4 5" key="1">
    <citation type="submission" date="2019-02" db="EMBL/GenBank/DDBJ databases">
        <title>Sequencing the genomes of 1000 actinobacteria strains.</title>
        <authorList>
            <person name="Klenk H.-P."/>
        </authorList>
    </citation>
    <scope>NUCLEOTIDE SEQUENCE [LARGE SCALE GENOMIC DNA]</scope>
    <source>
        <strain evidence="4 5">DSM 45162</strain>
    </source>
</reference>
<protein>
    <submittedName>
        <fullName evidence="4">NAD(P)H-dependent FMN reductase</fullName>
    </submittedName>
</protein>
<evidence type="ECO:0000256" key="2">
    <source>
        <dbReference type="SAM" id="Phobius"/>
    </source>
</evidence>
<sequence length="443" mass="45784">MSREPSAPPAPARGSFGLRPLAGLGLALALVVAVAVRERAVAVARMPARVGGSGHHDHTGGARDAVPAVFADPAGAPYAVFVLLAAVLLVMPLLALVVAAHGALLARTGRSRDGLASAIGFCVAVAAASAGAATVLASSLLSLAIEARQGPADVRAVVVGVLRYSLVVAIGFVLLIGARRGEAGRAGPRRAAQGPAWTGGVHPARSRGGPVRPRAAPPARDRGHLAAGPAPRRQPGPVSTSGIRRERGVSMSEQPVKVTVIIGSTRSGRFAPTVARWLVEQANARDDIAVDVVDLADIPVLTAFGSYGEGAAAEMAEVTPRLAAADAFVVVTPEYNHSYPAALKGAIDWHYDEWLAKPVAFVSYGGQSGGLRAVEHLRHVFAELHAVTIREGVSFHGASNQFTPDGAPKDPQGCGAAAQAMLARLVWWARALSEARTRRPYRV</sequence>
<dbReference type="EMBL" id="SHKY01000001">
    <property type="protein sequence ID" value="RZU51640.1"/>
    <property type="molecule type" value="Genomic_DNA"/>
</dbReference>
<dbReference type="Gene3D" id="3.40.50.360">
    <property type="match status" value="1"/>
</dbReference>
<evidence type="ECO:0000313" key="5">
    <source>
        <dbReference type="Proteomes" id="UP000292564"/>
    </source>
</evidence>
<evidence type="ECO:0000256" key="1">
    <source>
        <dbReference type="SAM" id="MobiDB-lite"/>
    </source>
</evidence>
<accession>A0A4Q7ZL12</accession>
<name>A0A4Q7ZL12_9ACTN</name>
<dbReference type="RefSeq" id="WP_341273956.1">
    <property type="nucleotide sequence ID" value="NZ_SHKY01000001.1"/>
</dbReference>
<feature type="compositionally biased region" description="Low complexity" evidence="1">
    <location>
        <begin position="185"/>
        <end position="196"/>
    </location>
</feature>
<dbReference type="GO" id="GO:0016491">
    <property type="term" value="F:oxidoreductase activity"/>
    <property type="evidence" value="ECO:0007669"/>
    <property type="project" value="InterPro"/>
</dbReference>
<comment type="caution">
    <text evidence="4">The sequence shown here is derived from an EMBL/GenBank/DDBJ whole genome shotgun (WGS) entry which is preliminary data.</text>
</comment>
<feature type="compositionally biased region" description="Low complexity" evidence="1">
    <location>
        <begin position="206"/>
        <end position="218"/>
    </location>
</feature>
<keyword evidence="5" id="KW-1185">Reference proteome</keyword>
<keyword evidence="2" id="KW-1133">Transmembrane helix</keyword>
<dbReference type="GO" id="GO:0010181">
    <property type="term" value="F:FMN binding"/>
    <property type="evidence" value="ECO:0007669"/>
    <property type="project" value="TreeGrafter"/>
</dbReference>
<feature type="transmembrane region" description="Helical" evidence="2">
    <location>
        <begin position="157"/>
        <end position="178"/>
    </location>
</feature>
<proteinExistence type="predicted"/>
<dbReference type="Pfam" id="PF03358">
    <property type="entry name" value="FMN_red"/>
    <property type="match status" value="1"/>
</dbReference>
<dbReference type="AlphaFoldDB" id="A0A4Q7ZL12"/>
<feature type="transmembrane region" description="Helical" evidence="2">
    <location>
        <begin position="118"/>
        <end position="145"/>
    </location>
</feature>
<organism evidence="4 5">
    <name type="scientific">Krasilnikovia cinnamomea</name>
    <dbReference type="NCBI Taxonomy" id="349313"/>
    <lineage>
        <taxon>Bacteria</taxon>
        <taxon>Bacillati</taxon>
        <taxon>Actinomycetota</taxon>
        <taxon>Actinomycetes</taxon>
        <taxon>Micromonosporales</taxon>
        <taxon>Micromonosporaceae</taxon>
        <taxon>Krasilnikovia</taxon>
    </lineage>
</organism>
<dbReference type="InterPro" id="IPR050712">
    <property type="entry name" value="NAD(P)H-dep_reductase"/>
</dbReference>
<dbReference type="InterPro" id="IPR005025">
    <property type="entry name" value="FMN_Rdtase-like_dom"/>
</dbReference>
<dbReference type="InterPro" id="IPR029039">
    <property type="entry name" value="Flavoprotein-like_sf"/>
</dbReference>
<dbReference type="PANTHER" id="PTHR30543">
    <property type="entry name" value="CHROMATE REDUCTASE"/>
    <property type="match status" value="1"/>
</dbReference>
<dbReference type="PANTHER" id="PTHR30543:SF21">
    <property type="entry name" value="NAD(P)H-DEPENDENT FMN REDUCTASE LOT6"/>
    <property type="match status" value="1"/>
</dbReference>
<gene>
    <name evidence="4" type="ORF">EV385_3473</name>
</gene>